<protein>
    <submittedName>
        <fullName evidence="6">Rubrerythrin family protein</fullName>
    </submittedName>
</protein>
<gene>
    <name evidence="6" type="ORF">FWJ32_09615</name>
</gene>
<dbReference type="GO" id="GO:0016491">
    <property type="term" value="F:oxidoreductase activity"/>
    <property type="evidence" value="ECO:0007669"/>
    <property type="project" value="InterPro"/>
</dbReference>
<keyword evidence="2" id="KW-0813">Transport</keyword>
<dbReference type="GO" id="GO:0005506">
    <property type="term" value="F:iron ion binding"/>
    <property type="evidence" value="ECO:0007669"/>
    <property type="project" value="InterPro"/>
</dbReference>
<dbReference type="Pfam" id="PF02915">
    <property type="entry name" value="Rubrerythrin"/>
    <property type="match status" value="1"/>
</dbReference>
<keyword evidence="3" id="KW-0249">Electron transport</keyword>
<evidence type="ECO:0000256" key="1">
    <source>
        <dbReference type="ARBA" id="ARBA00001965"/>
    </source>
</evidence>
<comment type="cofactor">
    <cofactor evidence="1">
        <name>Fe(3+)</name>
        <dbReference type="ChEBI" id="CHEBI:29034"/>
    </cofactor>
</comment>
<dbReference type="InterPro" id="IPR003251">
    <property type="entry name" value="Rr_diiron-bd_dom"/>
</dbReference>
<dbReference type="PROSITE" id="PS50905">
    <property type="entry name" value="FERRITIN_LIKE"/>
    <property type="match status" value="1"/>
</dbReference>
<feature type="domain" description="Rubredoxin-like" evidence="4">
    <location>
        <begin position="134"/>
        <end position="167"/>
    </location>
</feature>
<feature type="domain" description="Ferritin-like diiron" evidence="5">
    <location>
        <begin position="1"/>
        <end position="129"/>
    </location>
</feature>
<sequence>MHEMTKQNLLAAYAGESQAHMRYLIFSDVAEKEGKKNVARLFKAIAYAEQVHATNHYRNLGEVNTTSDNLQTCIDGEHFEVNEMYPAYMAVAQLQDEKAANMGFHGALEAEKIHEIMYGDAKMVVDKGEDIEIGKIYICSICGYTTTNEAPEKCPICGATKDRFVEF</sequence>
<dbReference type="InterPro" id="IPR024934">
    <property type="entry name" value="Rubredoxin-like_dom"/>
</dbReference>
<evidence type="ECO:0000259" key="5">
    <source>
        <dbReference type="PROSITE" id="PS50905"/>
    </source>
</evidence>
<dbReference type="CDD" id="cd01041">
    <property type="entry name" value="Rubrerythrin"/>
    <property type="match status" value="1"/>
</dbReference>
<dbReference type="SUPFAM" id="SSF47240">
    <property type="entry name" value="Ferritin-like"/>
    <property type="match status" value="1"/>
</dbReference>
<evidence type="ECO:0000313" key="7">
    <source>
        <dbReference type="Proteomes" id="UP000322976"/>
    </source>
</evidence>
<organism evidence="6 7">
    <name type="scientific">Calorimonas adulescens</name>
    <dbReference type="NCBI Taxonomy" id="2606906"/>
    <lineage>
        <taxon>Bacteria</taxon>
        <taxon>Bacillati</taxon>
        <taxon>Bacillota</taxon>
        <taxon>Clostridia</taxon>
        <taxon>Thermoanaerobacterales</taxon>
        <taxon>Thermoanaerobacteraceae</taxon>
        <taxon>Calorimonas</taxon>
    </lineage>
</organism>
<comment type="caution">
    <text evidence="6">The sequence shown here is derived from an EMBL/GenBank/DDBJ whole genome shotgun (WGS) entry which is preliminary data.</text>
</comment>
<dbReference type="InterPro" id="IPR012347">
    <property type="entry name" value="Ferritin-like"/>
</dbReference>
<dbReference type="SUPFAM" id="SSF57802">
    <property type="entry name" value="Rubredoxin-like"/>
    <property type="match status" value="1"/>
</dbReference>
<dbReference type="CDD" id="cd00729">
    <property type="entry name" value="rubredoxin_SM"/>
    <property type="match status" value="1"/>
</dbReference>
<dbReference type="InterPro" id="IPR052753">
    <property type="entry name" value="Rbr2/Nigerythrin"/>
</dbReference>
<dbReference type="Gene3D" id="2.20.28.10">
    <property type="match status" value="1"/>
</dbReference>
<reference evidence="6 7" key="1">
    <citation type="submission" date="2019-08" db="EMBL/GenBank/DDBJ databases">
        <title>Calorimonas adulescens gen. nov., sp. nov., an anaerobic thermophilic bacterium from Sakhalin hot spring.</title>
        <authorList>
            <person name="Khomyakova M.A."/>
            <person name="Merkel A.Y."/>
            <person name="Novikov A."/>
            <person name="Bonch-Osmolovskaya E.A."/>
            <person name="Slobodkin A.I."/>
        </authorList>
    </citation>
    <scope>NUCLEOTIDE SEQUENCE [LARGE SCALE GENOMIC DNA]</scope>
    <source>
        <strain evidence="6 7">A05MB</strain>
    </source>
</reference>
<dbReference type="Pfam" id="PF21349">
    <property type="entry name" value="RUBY_RBDX"/>
    <property type="match status" value="1"/>
</dbReference>
<evidence type="ECO:0000256" key="3">
    <source>
        <dbReference type="ARBA" id="ARBA00022982"/>
    </source>
</evidence>
<dbReference type="Proteomes" id="UP000322976">
    <property type="component" value="Unassembled WGS sequence"/>
</dbReference>
<proteinExistence type="predicted"/>
<accession>A0A5D8QC98</accession>
<dbReference type="Gene3D" id="1.20.1260.10">
    <property type="match status" value="1"/>
</dbReference>
<dbReference type="InterPro" id="IPR009040">
    <property type="entry name" value="Ferritin-like_diiron"/>
</dbReference>
<dbReference type="PANTHER" id="PTHR33746:SF4">
    <property type="entry name" value="RUBRERYTHRIN"/>
    <property type="match status" value="1"/>
</dbReference>
<dbReference type="PANTHER" id="PTHR33746">
    <property type="entry name" value="RUBRERYTHRIN"/>
    <property type="match status" value="1"/>
</dbReference>
<evidence type="ECO:0000313" key="6">
    <source>
        <dbReference type="EMBL" id="TZE81426.1"/>
    </source>
</evidence>
<dbReference type="PROSITE" id="PS50903">
    <property type="entry name" value="RUBREDOXIN_LIKE"/>
    <property type="match status" value="1"/>
</dbReference>
<evidence type="ECO:0000259" key="4">
    <source>
        <dbReference type="PROSITE" id="PS50903"/>
    </source>
</evidence>
<dbReference type="EMBL" id="VTPS01000014">
    <property type="protein sequence ID" value="TZE81426.1"/>
    <property type="molecule type" value="Genomic_DNA"/>
</dbReference>
<dbReference type="InterPro" id="IPR048574">
    <property type="entry name" value="RUBY_RBDX"/>
</dbReference>
<keyword evidence="7" id="KW-1185">Reference proteome</keyword>
<dbReference type="InterPro" id="IPR009078">
    <property type="entry name" value="Ferritin-like_SF"/>
</dbReference>
<dbReference type="AlphaFoldDB" id="A0A5D8QC98"/>
<evidence type="ECO:0000256" key="2">
    <source>
        <dbReference type="ARBA" id="ARBA00022448"/>
    </source>
</evidence>
<dbReference type="RefSeq" id="WP_149545741.1">
    <property type="nucleotide sequence ID" value="NZ_VTPS01000014.1"/>
</dbReference>
<name>A0A5D8QC98_9THEO</name>